<keyword evidence="1" id="KW-0175">Coiled coil</keyword>
<evidence type="ECO:0000256" key="2">
    <source>
        <dbReference type="SAM" id="MobiDB-lite"/>
    </source>
</evidence>
<evidence type="ECO:0000313" key="4">
    <source>
        <dbReference type="Proteomes" id="UP001307889"/>
    </source>
</evidence>
<sequence length="214" mass="24116">MGPKLDNGNGNGGSSSSLSDPDPNSKLDWIIAKLSKLDTLEEKLDKVSNDLRGDVNKIETKLDQQGARLVRLERQVRKRNIIWMGVQEQKDGGTDDKACIVALVRNEMKLEFSESDIEEIYRIGIRADGKNRPICMELKSLAIKKAIIAAKGSLAPLTIMVKEDIPPEERERRKQRWEERQKQLSMEPKKRLLSSPGMKQPEKKGTPVNSKNGQ</sequence>
<feature type="region of interest" description="Disordered" evidence="2">
    <location>
        <begin position="1"/>
        <end position="24"/>
    </location>
</feature>
<feature type="region of interest" description="Disordered" evidence="2">
    <location>
        <begin position="165"/>
        <end position="214"/>
    </location>
</feature>
<reference evidence="3 4" key="1">
    <citation type="submission" date="2023-09" db="EMBL/GenBank/DDBJ databases">
        <title>Nesidiocoris tenuis whole genome shotgun sequence.</title>
        <authorList>
            <person name="Shibata T."/>
            <person name="Shimoda M."/>
            <person name="Kobayashi T."/>
            <person name="Uehara T."/>
        </authorList>
    </citation>
    <scope>NUCLEOTIDE SEQUENCE [LARGE SCALE GENOMIC DNA]</scope>
    <source>
        <strain evidence="3 4">Japan</strain>
    </source>
</reference>
<dbReference type="Proteomes" id="UP001307889">
    <property type="component" value="Chromosome 3"/>
</dbReference>
<proteinExistence type="predicted"/>
<name>A0ABN7AMU0_9HEMI</name>
<protein>
    <submittedName>
        <fullName evidence="3">Uncharacterized protein</fullName>
    </submittedName>
</protein>
<organism evidence="3 4">
    <name type="scientific">Nesidiocoris tenuis</name>
    <dbReference type="NCBI Taxonomy" id="355587"/>
    <lineage>
        <taxon>Eukaryota</taxon>
        <taxon>Metazoa</taxon>
        <taxon>Ecdysozoa</taxon>
        <taxon>Arthropoda</taxon>
        <taxon>Hexapoda</taxon>
        <taxon>Insecta</taxon>
        <taxon>Pterygota</taxon>
        <taxon>Neoptera</taxon>
        <taxon>Paraneoptera</taxon>
        <taxon>Hemiptera</taxon>
        <taxon>Heteroptera</taxon>
        <taxon>Panheteroptera</taxon>
        <taxon>Cimicomorpha</taxon>
        <taxon>Miridae</taxon>
        <taxon>Dicyphina</taxon>
        <taxon>Nesidiocoris</taxon>
    </lineage>
</organism>
<keyword evidence="4" id="KW-1185">Reference proteome</keyword>
<gene>
    <name evidence="3" type="ORF">NTJ_05436</name>
</gene>
<accession>A0ABN7AMU0</accession>
<dbReference type="EMBL" id="AP028911">
    <property type="protein sequence ID" value="BES92627.1"/>
    <property type="molecule type" value="Genomic_DNA"/>
</dbReference>
<evidence type="ECO:0000313" key="3">
    <source>
        <dbReference type="EMBL" id="BES92627.1"/>
    </source>
</evidence>
<feature type="coiled-coil region" evidence="1">
    <location>
        <begin position="30"/>
        <end position="75"/>
    </location>
</feature>
<evidence type="ECO:0000256" key="1">
    <source>
        <dbReference type="SAM" id="Coils"/>
    </source>
</evidence>
<feature type="compositionally biased region" description="Basic and acidic residues" evidence="2">
    <location>
        <begin position="165"/>
        <end position="190"/>
    </location>
</feature>